<accession>I2CQE1</accession>
<gene>
    <name evidence="8" type="ORF">NGATSA_2068500</name>
</gene>
<name>I2CQE1_NANGC</name>
<sequence>ALAVSTWYFTRDKGTIGSGTLCKAVGITGLYHLGTAAFGSLVIAVVEAIRSIIAYIQKILKRSENKVAQYLLCCCQCGFWCLEKILKFVNKNAYIQTAVNGTSFCTSG</sequence>
<keyword evidence="3" id="KW-0812">Transmembrane</keyword>
<evidence type="ECO:0000256" key="4">
    <source>
        <dbReference type="ARBA" id="ARBA00022989"/>
    </source>
</evidence>
<dbReference type="GO" id="GO:0005886">
    <property type="term" value="C:plasma membrane"/>
    <property type="evidence" value="ECO:0007669"/>
    <property type="project" value="UniProtKB-SubCell"/>
</dbReference>
<comment type="subcellular location">
    <subcellularLocation>
        <location evidence="7">Cell membrane</location>
        <topology evidence="7">Multi-pass membrane protein</topology>
    </subcellularLocation>
    <subcellularLocation>
        <location evidence="1">Membrane</location>
        <topology evidence="1">Multi-pass membrane protein</topology>
    </subcellularLocation>
</comment>
<dbReference type="EMBL" id="JU974822">
    <property type="protein sequence ID" value="AFJ69124.1"/>
    <property type="molecule type" value="mRNA"/>
</dbReference>
<evidence type="ECO:0000256" key="7">
    <source>
        <dbReference type="RuleBase" id="RU368066"/>
    </source>
</evidence>
<dbReference type="OrthoDB" id="420519at2759"/>
<evidence type="ECO:0000256" key="1">
    <source>
        <dbReference type="ARBA" id="ARBA00004141"/>
    </source>
</evidence>
<dbReference type="KEGG" id="ngd:NGA_2068500"/>
<comment type="function">
    <text evidence="7">Choline transporter.</text>
</comment>
<keyword evidence="6" id="KW-0325">Glycoprotein</keyword>
<dbReference type="PANTHER" id="PTHR12385">
    <property type="entry name" value="CHOLINE TRANSPORTER-LIKE (SLC FAMILY 44)"/>
    <property type="match status" value="1"/>
</dbReference>
<organism evidence="8">
    <name type="scientific">Nannochloropsis gaditana (strain CCMP526)</name>
    <name type="common">Green microalga</name>
    <name type="synonym">Microchloropsis gaditana</name>
    <dbReference type="NCBI Taxonomy" id="1093141"/>
    <lineage>
        <taxon>Eukaryota</taxon>
        <taxon>Sar</taxon>
        <taxon>Stramenopiles</taxon>
        <taxon>Ochrophyta</taxon>
        <taxon>Eustigmatophyceae</taxon>
        <taxon>Eustigmatales</taxon>
        <taxon>Monodopsidaceae</taxon>
        <taxon>Nannochloropsis</taxon>
    </lineage>
</organism>
<dbReference type="AlphaFoldDB" id="I2CQE1"/>
<protein>
    <recommendedName>
        <fullName evidence="7">Choline transporter-like protein</fullName>
    </recommendedName>
</protein>
<feature type="non-terminal residue" evidence="8">
    <location>
        <position position="1"/>
    </location>
</feature>
<evidence type="ECO:0000256" key="2">
    <source>
        <dbReference type="ARBA" id="ARBA00007168"/>
    </source>
</evidence>
<evidence type="ECO:0000256" key="3">
    <source>
        <dbReference type="ARBA" id="ARBA00022692"/>
    </source>
</evidence>
<dbReference type="RefSeq" id="XP_005854037.1">
    <property type="nucleotide sequence ID" value="XM_005853975.1"/>
</dbReference>
<keyword evidence="4" id="KW-1133">Transmembrane helix</keyword>
<dbReference type="Pfam" id="PF04515">
    <property type="entry name" value="Choline_transpo"/>
    <property type="match status" value="1"/>
</dbReference>
<evidence type="ECO:0000256" key="5">
    <source>
        <dbReference type="ARBA" id="ARBA00023136"/>
    </source>
</evidence>
<comment type="similarity">
    <text evidence="2 7">Belongs to the CTL (choline transporter-like) family.</text>
</comment>
<feature type="non-terminal residue" evidence="8">
    <location>
        <position position="108"/>
    </location>
</feature>
<evidence type="ECO:0000313" key="8">
    <source>
        <dbReference type="EMBL" id="AFJ69124.1"/>
    </source>
</evidence>
<reference evidence="8" key="2">
    <citation type="journal article" date="2012" name="Nat. Commun.">
        <title>Draft genome sequence and genetic transformation of the oleaginous alga Nannochloropis gaditana.</title>
        <authorList>
            <person name="Radakovits R."/>
            <person name="Jinkerson R.E."/>
            <person name="Fuerstenberg S.I."/>
            <person name="Tae H."/>
            <person name="Settlage R.E."/>
            <person name="Boore J.L."/>
            <person name="Posewitz M.C."/>
        </authorList>
    </citation>
    <scope>NUCLEOTIDE SEQUENCE</scope>
    <source>
        <strain evidence="8">CCMP526</strain>
    </source>
</reference>
<evidence type="ECO:0000256" key="6">
    <source>
        <dbReference type="ARBA" id="ARBA00023180"/>
    </source>
</evidence>
<dbReference type="GO" id="GO:0022857">
    <property type="term" value="F:transmembrane transporter activity"/>
    <property type="evidence" value="ECO:0007669"/>
    <property type="project" value="UniProtKB-UniRule"/>
</dbReference>
<keyword evidence="5" id="KW-0472">Membrane</keyword>
<proteinExistence type="evidence at transcript level"/>
<reference evidence="8" key="1">
    <citation type="journal article" date="2012" name="Bioengineered">
        <title>Additional insights into the genome of the oleaginous model alga Nannochloropsis gaditana.</title>
        <authorList>
            <person name="Jinkerson R.E."/>
            <person name="Radakovits R."/>
            <person name="Posewitz M.C."/>
        </authorList>
    </citation>
    <scope>NUCLEOTIDE SEQUENCE</scope>
    <source>
        <strain evidence="8">CCMP526</strain>
    </source>
</reference>
<dbReference type="PANTHER" id="PTHR12385:SF14">
    <property type="entry name" value="CHOLINE TRANSPORTER-LIKE 2"/>
    <property type="match status" value="1"/>
</dbReference>
<dbReference type="InterPro" id="IPR007603">
    <property type="entry name" value="Choline_transptr-like"/>
</dbReference>